<protein>
    <recommendedName>
        <fullName evidence="1">Phage tail assembly chaperone-like domain-containing protein</fullName>
    </recommendedName>
</protein>
<dbReference type="Pfam" id="PF16778">
    <property type="entry name" value="Phage_tail_APC"/>
    <property type="match status" value="1"/>
</dbReference>
<dbReference type="KEGG" id="ppis:B1L02_11830"/>
<dbReference type="Proteomes" id="UP000258102">
    <property type="component" value="Chromosome 1"/>
</dbReference>
<name>A0AAD0RHF0_PSEO7</name>
<gene>
    <name evidence="2" type="ORF">D0511_05915</name>
</gene>
<dbReference type="InterPro" id="IPR031893">
    <property type="entry name" value="Phage_tail_APC"/>
</dbReference>
<dbReference type="Gene3D" id="6.10.140.1310">
    <property type="match status" value="1"/>
</dbReference>
<dbReference type="AlphaFoldDB" id="A0AAD0RHF0"/>
<feature type="domain" description="Phage tail assembly chaperone-like" evidence="1">
    <location>
        <begin position="15"/>
        <end position="74"/>
    </location>
</feature>
<evidence type="ECO:0000313" key="2">
    <source>
        <dbReference type="EMBL" id="AXR01660.1"/>
    </source>
</evidence>
<sequence length="75" mass="8845">MLDQVSIEGTEFDEWETARALRDAYLRATDWMALKYQEMDGQVPQPLKDYRQALRDLPQSFESPDQVVWPTKPEL</sequence>
<dbReference type="EMBL" id="CP031761">
    <property type="protein sequence ID" value="AXR01660.1"/>
    <property type="molecule type" value="Genomic_DNA"/>
</dbReference>
<evidence type="ECO:0000313" key="3">
    <source>
        <dbReference type="Proteomes" id="UP000258102"/>
    </source>
</evidence>
<accession>A0AAD0RHF0</accession>
<dbReference type="RefSeq" id="WP_088531177.1">
    <property type="nucleotide sequence ID" value="NZ_CP021646.1"/>
</dbReference>
<organism evidence="2 3">
    <name type="scientific">Pseudoalteromonas piscicida</name>
    <dbReference type="NCBI Taxonomy" id="43662"/>
    <lineage>
        <taxon>Bacteria</taxon>
        <taxon>Pseudomonadati</taxon>
        <taxon>Pseudomonadota</taxon>
        <taxon>Gammaproteobacteria</taxon>
        <taxon>Alteromonadales</taxon>
        <taxon>Pseudoalteromonadaceae</taxon>
        <taxon>Pseudoalteromonas</taxon>
    </lineage>
</organism>
<reference evidence="2 3" key="1">
    <citation type="submission" date="2018-08" db="EMBL/GenBank/DDBJ databases">
        <title>Whole Genome Sequences of Two Pseudoalteromonas piscicida Strains, DE1-A and DE2-A, which Exhibit Strong Antibacterial Activity against Vibrio vulnificus.</title>
        <authorList>
            <person name="Richards G.P."/>
            <person name="Needleman D.S."/>
            <person name="Watson M.A."/>
            <person name="Polson S.W."/>
        </authorList>
    </citation>
    <scope>NUCLEOTIDE SEQUENCE [LARGE SCALE GENOMIC DNA]</scope>
    <source>
        <strain evidence="2 3">DE2-A</strain>
    </source>
</reference>
<evidence type="ECO:0000259" key="1">
    <source>
        <dbReference type="Pfam" id="PF16778"/>
    </source>
</evidence>
<proteinExistence type="predicted"/>